<evidence type="ECO:0000256" key="3">
    <source>
        <dbReference type="ARBA" id="ARBA00037797"/>
    </source>
</evidence>
<reference evidence="10" key="1">
    <citation type="submission" date="2025-08" db="UniProtKB">
        <authorList>
            <consortium name="RefSeq"/>
        </authorList>
    </citation>
    <scope>IDENTIFICATION</scope>
</reference>
<dbReference type="InterPro" id="IPR000639">
    <property type="entry name" value="Epox_hydrolase-like"/>
</dbReference>
<evidence type="ECO:0000256" key="4">
    <source>
        <dbReference type="ARBA" id="ARBA00037874"/>
    </source>
</evidence>
<keyword evidence="9" id="KW-1185">Reference proteome</keyword>
<protein>
    <recommendedName>
        <fullName evidence="2">acylglycerol lipase</fullName>
        <ecNumber evidence="2">3.1.1.23</ecNumber>
    </recommendedName>
</protein>
<dbReference type="PANTHER" id="PTHR43798:SF5">
    <property type="entry name" value="MONOACYLGLYCEROL LIPASE ABHD6"/>
    <property type="match status" value="1"/>
</dbReference>
<feature type="domain" description="AB hydrolase-1" evidence="8">
    <location>
        <begin position="6"/>
        <end position="233"/>
    </location>
</feature>
<comment type="subcellular location">
    <subcellularLocation>
        <location evidence="3">Late endosome membrane</location>
        <topology evidence="3">Single-pass type II membrane protein</topology>
    </subcellularLocation>
    <subcellularLocation>
        <location evidence="4">Lysosome membrane</location>
        <topology evidence="4">Single-pass type II membrane protein</topology>
    </subcellularLocation>
    <subcellularLocation>
        <location evidence="5">Mitochondrion membrane</location>
        <topology evidence="5">Single-pass type II membrane protein</topology>
    </subcellularLocation>
</comment>
<evidence type="ECO:0000313" key="10">
    <source>
        <dbReference type="RefSeq" id="XP_014668178.1"/>
    </source>
</evidence>
<dbReference type="RefSeq" id="XP_014668178.1">
    <property type="nucleotide sequence ID" value="XM_014812692.1"/>
</dbReference>
<dbReference type="Pfam" id="PF12697">
    <property type="entry name" value="Abhydrolase_6"/>
    <property type="match status" value="1"/>
</dbReference>
<dbReference type="Proteomes" id="UP000695022">
    <property type="component" value="Unplaced"/>
</dbReference>
<evidence type="ECO:0000256" key="7">
    <source>
        <dbReference type="ARBA" id="ARBA00049568"/>
    </source>
</evidence>
<organism evidence="9 10">
    <name type="scientific">Priapulus caudatus</name>
    <name type="common">Priapulid worm</name>
    <dbReference type="NCBI Taxonomy" id="37621"/>
    <lineage>
        <taxon>Eukaryota</taxon>
        <taxon>Metazoa</taxon>
        <taxon>Ecdysozoa</taxon>
        <taxon>Scalidophora</taxon>
        <taxon>Priapulida</taxon>
        <taxon>Priapulimorpha</taxon>
        <taxon>Priapulimorphida</taxon>
        <taxon>Priapulidae</taxon>
        <taxon>Priapulus</taxon>
    </lineage>
</organism>
<dbReference type="GeneID" id="106809571"/>
<evidence type="ECO:0000256" key="6">
    <source>
        <dbReference type="ARBA" id="ARBA00047662"/>
    </source>
</evidence>
<evidence type="ECO:0000256" key="1">
    <source>
        <dbReference type="ARBA" id="ARBA00001613"/>
    </source>
</evidence>
<sequence>MSELAIFFVHGVGCSGDVWREQLQYFSQLGCTVVVPDLLGHGFSGTPDDASAYEFQQMALDMLAVFDYYHRPNNVVVGHSYGTSLVTVLARERQHLVSGMVLVSGGGPTPLSAQPGIFCMPACLLSCMRPALMSFFEKRAFRDVAQRSNRDKAVTLDIPMYVMKHVINGQRWKEGDLEYHTNVTVPTLLLFGMDDRFVGLQDECDMLEALVGSRLEILEGAGHMVMMEKPGEVNILIHDFISSDPVKQADQPRGNAKLSELDGSSQNRIRVVRQVTES</sequence>
<dbReference type="PRINTS" id="PR00412">
    <property type="entry name" value="EPOXHYDRLASE"/>
</dbReference>
<dbReference type="SUPFAM" id="SSF53474">
    <property type="entry name" value="alpha/beta-Hydrolases"/>
    <property type="match status" value="1"/>
</dbReference>
<dbReference type="PRINTS" id="PR00111">
    <property type="entry name" value="ABHYDROLASE"/>
</dbReference>
<dbReference type="InterPro" id="IPR050266">
    <property type="entry name" value="AB_hydrolase_sf"/>
</dbReference>
<dbReference type="InterPro" id="IPR029058">
    <property type="entry name" value="AB_hydrolase_fold"/>
</dbReference>
<gene>
    <name evidence="10" type="primary">LOC106809571</name>
</gene>
<accession>A0ABM1E7K7</accession>
<comment type="catalytic activity">
    <reaction evidence="1">
        <text>Hydrolyzes glycerol monoesters of long-chain fatty acids.</text>
        <dbReference type="EC" id="3.1.1.23"/>
    </reaction>
</comment>
<comment type="function">
    <text evidence="7">Lipase that preferentially hydrolysis medium-chain saturated monoacylglycerols including 2-arachidonoylglycerol. Through 2-arachidonoylglycerol degradation may regulate endocannabinoid signaling pathways. Also has a lysophosphatidyl lipase activity with a preference for lysophosphatidylglycerol among other lysophospholipids. Also able to degrade bis(monoacylglycero)phosphate (BMP) and constitutes the major enzyme for BMP catabolism. BMP, also known as lysobisphosphatidic acid, is enriched in late endosomes and lysosomes and plays a key role in the formation of intraluminal vesicles and in lipid sorting.</text>
</comment>
<evidence type="ECO:0000313" key="9">
    <source>
        <dbReference type="Proteomes" id="UP000695022"/>
    </source>
</evidence>
<dbReference type="EC" id="3.1.1.23" evidence="2"/>
<dbReference type="PANTHER" id="PTHR43798">
    <property type="entry name" value="MONOACYLGLYCEROL LIPASE"/>
    <property type="match status" value="1"/>
</dbReference>
<evidence type="ECO:0000256" key="2">
    <source>
        <dbReference type="ARBA" id="ARBA00013254"/>
    </source>
</evidence>
<dbReference type="Gene3D" id="3.40.50.1820">
    <property type="entry name" value="alpha/beta hydrolase"/>
    <property type="match status" value="1"/>
</dbReference>
<comment type="catalytic activity">
    <reaction evidence="6">
        <text>1-dodecanoylglycerol + H2O = dodecanoate + glycerol + H(+)</text>
        <dbReference type="Rhea" id="RHEA:44316"/>
        <dbReference type="ChEBI" id="CHEBI:15377"/>
        <dbReference type="ChEBI" id="CHEBI:15378"/>
        <dbReference type="ChEBI" id="CHEBI:17754"/>
        <dbReference type="ChEBI" id="CHEBI:18262"/>
        <dbReference type="ChEBI" id="CHEBI:75539"/>
    </reaction>
</comment>
<name>A0ABM1E7K7_PRICU</name>
<evidence type="ECO:0000259" key="8">
    <source>
        <dbReference type="Pfam" id="PF12697"/>
    </source>
</evidence>
<evidence type="ECO:0000256" key="5">
    <source>
        <dbReference type="ARBA" id="ARBA00046308"/>
    </source>
</evidence>
<dbReference type="InterPro" id="IPR000073">
    <property type="entry name" value="AB_hydrolase_1"/>
</dbReference>
<proteinExistence type="predicted"/>